<sequence length="99" mass="11453">MLEDNSYNGLFEELVTKDKIISHGSSFWDSNDPRGDKKDPNKYNANVFFGLIVDTDSHRSIVINYSTICYKEELSCDLNSDKEYEFALKLMKSIEFLNP</sequence>
<reference evidence="1 2" key="1">
    <citation type="journal article" date="2011" name="Environ. Microbiol.">
        <title>Genome of alkaliphilic Bacillus pseudofirmus OF4 reveals adaptations that support the ability to grow in an external pH range from 7.5 to 11.4.</title>
        <authorList>
            <person name="Janto B."/>
            <person name="Ahmed A."/>
            <person name="Ito M."/>
            <person name="Liu J."/>
            <person name="Hicks D.B."/>
            <person name="Pagni S."/>
            <person name="Fackelmayer O.J."/>
            <person name="Smith T.A."/>
            <person name="Earl J."/>
            <person name="Elbourne L.D."/>
            <person name="Hassan K."/>
            <person name="Paulsen I.T."/>
            <person name="Kolsto A.B."/>
            <person name="Tourasse N.J."/>
            <person name="Ehrlich G.D."/>
            <person name="Boissy R."/>
            <person name="Ivey D.M."/>
            <person name="Li G."/>
            <person name="Xue Y."/>
            <person name="Ma Y."/>
            <person name="Hu F.Z."/>
            <person name="Krulwich T.A."/>
        </authorList>
    </citation>
    <scope>NUCLEOTIDE SEQUENCE [LARGE SCALE GENOMIC DNA]</scope>
    <source>
        <strain evidence="2">ATCC BAA-2126 / JCM 17055 / OF4</strain>
    </source>
</reference>
<dbReference type="EMBL" id="CP001878">
    <property type="protein sequence ID" value="ADC51610.1"/>
    <property type="molecule type" value="Genomic_DNA"/>
</dbReference>
<proteinExistence type="predicted"/>
<organism evidence="1 2">
    <name type="scientific">Alkalihalophilus pseudofirmus (strain ATCC BAA-2126 / JCM 17055 / OF4)</name>
    <name type="common">Bacillus pseudofirmus</name>
    <dbReference type="NCBI Taxonomy" id="398511"/>
    <lineage>
        <taxon>Bacteria</taxon>
        <taxon>Bacillati</taxon>
        <taxon>Bacillota</taxon>
        <taxon>Bacilli</taxon>
        <taxon>Bacillales</taxon>
        <taxon>Bacillaceae</taxon>
        <taxon>Alkalihalophilus</taxon>
    </lineage>
</organism>
<protein>
    <submittedName>
        <fullName evidence="1">Uncharacterized protein</fullName>
    </submittedName>
</protein>
<dbReference type="Proteomes" id="UP000001544">
    <property type="component" value="Chromosome"/>
</dbReference>
<dbReference type="HOGENOM" id="CLU_2314562_0_0_9"/>
<keyword evidence="2" id="KW-1185">Reference proteome</keyword>
<evidence type="ECO:0000313" key="2">
    <source>
        <dbReference type="Proteomes" id="UP000001544"/>
    </source>
</evidence>
<dbReference type="AlphaFoldDB" id="D3FRL9"/>
<accession>D3FRL9</accession>
<dbReference type="STRING" id="398511.BpOF4_17845"/>
<evidence type="ECO:0000313" key="1">
    <source>
        <dbReference type="EMBL" id="ADC51610.1"/>
    </source>
</evidence>
<name>D3FRL9_ALKPO</name>
<gene>
    <name evidence="1" type="ordered locus">BpOF4_17845</name>
</gene>
<dbReference type="RefSeq" id="WP_012958972.1">
    <property type="nucleotide sequence ID" value="NC_013791.2"/>
</dbReference>
<dbReference type="KEGG" id="bpf:BpOF4_17845"/>